<reference evidence="3" key="1">
    <citation type="journal article" date="2014" name="Proc. Natl. Acad. Sci. U.S.A.">
        <title>Extensive sampling of basidiomycete genomes demonstrates inadequacy of the white-rot/brown-rot paradigm for wood decay fungi.</title>
        <authorList>
            <person name="Riley R."/>
            <person name="Salamov A.A."/>
            <person name="Brown D.W."/>
            <person name="Nagy L.G."/>
            <person name="Floudas D."/>
            <person name="Held B.W."/>
            <person name="Levasseur A."/>
            <person name="Lombard V."/>
            <person name="Morin E."/>
            <person name="Otillar R."/>
            <person name="Lindquist E.A."/>
            <person name="Sun H."/>
            <person name="LaButti K.M."/>
            <person name="Schmutz J."/>
            <person name="Jabbour D."/>
            <person name="Luo H."/>
            <person name="Baker S.E."/>
            <person name="Pisabarro A.G."/>
            <person name="Walton J.D."/>
            <person name="Blanchette R.A."/>
            <person name="Henrissat B."/>
            <person name="Martin F."/>
            <person name="Cullen D."/>
            <person name="Hibbett D.S."/>
            <person name="Grigoriev I.V."/>
        </authorList>
    </citation>
    <scope>NUCLEOTIDE SEQUENCE [LARGE SCALE GENOMIC DNA]</scope>
    <source>
        <strain evidence="3">MUCL 33604</strain>
    </source>
</reference>
<evidence type="ECO:0000256" key="1">
    <source>
        <dbReference type="SAM" id="MobiDB-lite"/>
    </source>
</evidence>
<dbReference type="Proteomes" id="UP000027265">
    <property type="component" value="Unassembled WGS sequence"/>
</dbReference>
<proteinExistence type="predicted"/>
<dbReference type="InParanoid" id="A0A067Q610"/>
<organism evidence="2 3">
    <name type="scientific">Jaapia argillacea MUCL 33604</name>
    <dbReference type="NCBI Taxonomy" id="933084"/>
    <lineage>
        <taxon>Eukaryota</taxon>
        <taxon>Fungi</taxon>
        <taxon>Dikarya</taxon>
        <taxon>Basidiomycota</taxon>
        <taxon>Agaricomycotina</taxon>
        <taxon>Agaricomycetes</taxon>
        <taxon>Agaricomycetidae</taxon>
        <taxon>Jaapiales</taxon>
        <taxon>Jaapiaceae</taxon>
        <taxon>Jaapia</taxon>
    </lineage>
</organism>
<dbReference type="HOGENOM" id="CLU_181678_0_0_1"/>
<gene>
    <name evidence="2" type="ORF">JAAARDRAFT_30367</name>
</gene>
<evidence type="ECO:0000313" key="3">
    <source>
        <dbReference type="Proteomes" id="UP000027265"/>
    </source>
</evidence>
<feature type="region of interest" description="Disordered" evidence="1">
    <location>
        <begin position="1"/>
        <end position="40"/>
    </location>
</feature>
<name>A0A067Q610_9AGAM</name>
<protein>
    <submittedName>
        <fullName evidence="2">Uncharacterized protein</fullName>
    </submittedName>
</protein>
<sequence length="99" mass="11106">MIGREEAIKVGMRVGERGKEMGKGERKEEMRKGGDKRGKECMITEGGMMTILEDQEKARRQSTYQLPLNDSPRIPTLPEMTTPLVTVKLAALAYVDLHS</sequence>
<accession>A0A067Q610</accession>
<dbReference type="AlphaFoldDB" id="A0A067Q610"/>
<keyword evidence="3" id="KW-1185">Reference proteome</keyword>
<evidence type="ECO:0000313" key="2">
    <source>
        <dbReference type="EMBL" id="KDQ62468.1"/>
    </source>
</evidence>
<dbReference type="EMBL" id="KL197711">
    <property type="protein sequence ID" value="KDQ62468.1"/>
    <property type="molecule type" value="Genomic_DNA"/>
</dbReference>